<accession>A0A3N4HB59</accession>
<evidence type="ECO:0000313" key="3">
    <source>
        <dbReference type="Proteomes" id="UP000275078"/>
    </source>
</evidence>
<gene>
    <name evidence="2" type="ORF">BJ508DRAFT_315367</name>
</gene>
<feature type="compositionally biased region" description="Low complexity" evidence="1">
    <location>
        <begin position="52"/>
        <end position="71"/>
    </location>
</feature>
<sequence length="230" mass="23303">MPPKSKASLQAQQAANAEMQRIAAEQSSPPTPYAAPEEEDPAGSQILPSSQTTALAPPSTISAPTSPQVVEPTPPTEPSTAVRAASFTLTFAELQQLLAANRPPLGSGQASATPADAITLELGEVTPFAPMARLSHDPKGGPLSITPIASNSSATGASTLRTSTSSSALRTLSLIDVGLEALLSATEWEDGNIKLSNKLLGQATIKHVSTRAPGGFTVGSAPPLSGYGSG</sequence>
<name>A0A3N4HB59_ASCIM</name>
<dbReference type="EMBL" id="ML119905">
    <property type="protein sequence ID" value="RPA71709.1"/>
    <property type="molecule type" value="Genomic_DNA"/>
</dbReference>
<evidence type="ECO:0000256" key="1">
    <source>
        <dbReference type="SAM" id="MobiDB-lite"/>
    </source>
</evidence>
<dbReference type="AlphaFoldDB" id="A0A3N4HB59"/>
<proteinExistence type="predicted"/>
<feature type="region of interest" description="Disordered" evidence="1">
    <location>
        <begin position="1"/>
        <end position="80"/>
    </location>
</feature>
<protein>
    <submittedName>
        <fullName evidence="2">Uncharacterized protein</fullName>
    </submittedName>
</protein>
<dbReference type="Proteomes" id="UP000275078">
    <property type="component" value="Unassembled WGS sequence"/>
</dbReference>
<keyword evidence="3" id="KW-1185">Reference proteome</keyword>
<evidence type="ECO:0000313" key="2">
    <source>
        <dbReference type="EMBL" id="RPA71709.1"/>
    </source>
</evidence>
<organism evidence="2 3">
    <name type="scientific">Ascobolus immersus RN42</name>
    <dbReference type="NCBI Taxonomy" id="1160509"/>
    <lineage>
        <taxon>Eukaryota</taxon>
        <taxon>Fungi</taxon>
        <taxon>Dikarya</taxon>
        <taxon>Ascomycota</taxon>
        <taxon>Pezizomycotina</taxon>
        <taxon>Pezizomycetes</taxon>
        <taxon>Pezizales</taxon>
        <taxon>Ascobolaceae</taxon>
        <taxon>Ascobolus</taxon>
    </lineage>
</organism>
<reference evidence="2 3" key="1">
    <citation type="journal article" date="2018" name="Nat. Ecol. Evol.">
        <title>Pezizomycetes genomes reveal the molecular basis of ectomycorrhizal truffle lifestyle.</title>
        <authorList>
            <person name="Murat C."/>
            <person name="Payen T."/>
            <person name="Noel B."/>
            <person name="Kuo A."/>
            <person name="Morin E."/>
            <person name="Chen J."/>
            <person name="Kohler A."/>
            <person name="Krizsan K."/>
            <person name="Balestrini R."/>
            <person name="Da Silva C."/>
            <person name="Montanini B."/>
            <person name="Hainaut M."/>
            <person name="Levati E."/>
            <person name="Barry K.W."/>
            <person name="Belfiori B."/>
            <person name="Cichocki N."/>
            <person name="Clum A."/>
            <person name="Dockter R.B."/>
            <person name="Fauchery L."/>
            <person name="Guy J."/>
            <person name="Iotti M."/>
            <person name="Le Tacon F."/>
            <person name="Lindquist E.A."/>
            <person name="Lipzen A."/>
            <person name="Malagnac F."/>
            <person name="Mello A."/>
            <person name="Molinier V."/>
            <person name="Miyauchi S."/>
            <person name="Poulain J."/>
            <person name="Riccioni C."/>
            <person name="Rubini A."/>
            <person name="Sitrit Y."/>
            <person name="Splivallo R."/>
            <person name="Traeger S."/>
            <person name="Wang M."/>
            <person name="Zifcakova L."/>
            <person name="Wipf D."/>
            <person name="Zambonelli A."/>
            <person name="Paolocci F."/>
            <person name="Nowrousian M."/>
            <person name="Ottonello S."/>
            <person name="Baldrian P."/>
            <person name="Spatafora J.W."/>
            <person name="Henrissat B."/>
            <person name="Nagy L.G."/>
            <person name="Aury J.M."/>
            <person name="Wincker P."/>
            <person name="Grigoriev I.V."/>
            <person name="Bonfante P."/>
            <person name="Martin F.M."/>
        </authorList>
    </citation>
    <scope>NUCLEOTIDE SEQUENCE [LARGE SCALE GENOMIC DNA]</scope>
    <source>
        <strain evidence="2 3">RN42</strain>
    </source>
</reference>